<keyword evidence="2" id="KW-0675">Receptor</keyword>
<organism evidence="2 3">
    <name type="scientific">Bacteroides sedimenti</name>
    <dbReference type="NCBI Taxonomy" id="2136147"/>
    <lineage>
        <taxon>Bacteria</taxon>
        <taxon>Pseudomonadati</taxon>
        <taxon>Bacteroidota</taxon>
        <taxon>Bacteroidia</taxon>
        <taxon>Bacteroidales</taxon>
        <taxon>Bacteroidaceae</taxon>
        <taxon>Bacteroides</taxon>
    </lineage>
</organism>
<dbReference type="Pfam" id="PF07715">
    <property type="entry name" value="Plug"/>
    <property type="match status" value="1"/>
</dbReference>
<dbReference type="SUPFAM" id="SSF49464">
    <property type="entry name" value="Carboxypeptidase regulatory domain-like"/>
    <property type="match status" value="1"/>
</dbReference>
<proteinExistence type="predicted"/>
<gene>
    <name evidence="2" type="ORF">BSYN_04680</name>
</gene>
<dbReference type="SUPFAM" id="SSF56935">
    <property type="entry name" value="Porins"/>
    <property type="match status" value="1"/>
</dbReference>
<keyword evidence="3" id="KW-1185">Reference proteome</keyword>
<dbReference type="InterPro" id="IPR008969">
    <property type="entry name" value="CarboxyPept-like_regulatory"/>
</dbReference>
<dbReference type="InterPro" id="IPR012910">
    <property type="entry name" value="Plug_dom"/>
</dbReference>
<dbReference type="Proteomes" id="UP001496674">
    <property type="component" value="Chromosome"/>
</dbReference>
<dbReference type="InterPro" id="IPR037066">
    <property type="entry name" value="Plug_dom_sf"/>
</dbReference>
<evidence type="ECO:0000313" key="3">
    <source>
        <dbReference type="Proteomes" id="UP001496674"/>
    </source>
</evidence>
<dbReference type="Gene3D" id="2.60.40.1120">
    <property type="entry name" value="Carboxypeptidase-like, regulatory domain"/>
    <property type="match status" value="1"/>
</dbReference>
<feature type="domain" description="TonB-dependent receptor plug" evidence="1">
    <location>
        <begin position="145"/>
        <end position="231"/>
    </location>
</feature>
<dbReference type="Pfam" id="PF13715">
    <property type="entry name" value="CarbopepD_reg_2"/>
    <property type="match status" value="1"/>
</dbReference>
<reference evidence="2 3" key="1">
    <citation type="submission" date="2023-04" db="EMBL/GenBank/DDBJ databases">
        <title>Draft genome sequence of acteroides sedimenti strain YN3PY1.</title>
        <authorList>
            <person name="Yoshida N."/>
        </authorList>
    </citation>
    <scope>NUCLEOTIDE SEQUENCE [LARGE SCALE GENOMIC DNA]</scope>
    <source>
        <strain evidence="2 3">YN3PY1</strain>
    </source>
</reference>
<name>A0ABM8IEM2_9BACE</name>
<accession>A0ABM8IEM2</accession>
<evidence type="ECO:0000313" key="2">
    <source>
        <dbReference type="EMBL" id="BEG98203.1"/>
    </source>
</evidence>
<protein>
    <submittedName>
        <fullName evidence="2">TonB-dependent receptor</fullName>
    </submittedName>
</protein>
<sequence length="815" mass="92594">MNVPVSIKIKDCVIMKYCALLALITIFFPAAIMAQGTAKVSGIVMDQDNNPIEIASVRVEGQVIGTVTDLKGHYSITVASKDSVVLIYSMLGYNTKKRVLRNPHGEITLNVVLLNTGIELGEVTVTETKRQTGMTEKIKPKGSKLMPDASGGNIESLIATQAGVSSHNELSSQYNVRGGSFDENIVYVNGVEIYRPLLIRSGQQEGLSFINPDMVQDIGFSSGGYEAKYGDKMSSVLDITYKKPEKMEGAVSASLLGANVYAGYGNKHFSMTHGIRYKTNRYLLGSLETKGEYDPSFLDYQTYLNWMPNKRWEFGFIGNISQNKYNFTPKDRSTKFGTIASVQEFKVYFGGQEKDLFQTYFGSGSVTYHLNSYNNVSLIGSAFRTKEKETYDITGQYWLSSLDGSTSNESGSETVGVGTYMEHARNYLRADVRSLTFTGNHLIKRNQIKWGIELKKEIIKDKLREWEMRDSAGYSLPRSSNSVELIYSLASKNEINSNRYSFYAQDTYKFSSEMGLFTLNAGVRGSYWNWNKEFIFSPRVSFALIPGFNEDLTFRAATGIYYQAPFYKEFRDTTSVEGNTIVTLNRNIKSQQSIHYVLAGDYKFRALGRPFKFTTEMYFKKLNNLVPYNIDNVRISYYGKNISSGYAAGLDMKLFGEFVTGTDSWLCLSLMQTEEKINGKWIPRPTDQRYNISLYFSDYFPGNKKWKMNLKACWADGLPFGPPHSGMEKMVFRTPPYRRVDIGMSRQLIDNEDNTYRGRISRHIRNMWLGVDVFNLLGINNVNSYYWVTDVYNNQYAVPNYLTSRQINVRLLLEF</sequence>
<dbReference type="Gene3D" id="2.170.130.10">
    <property type="entry name" value="TonB-dependent receptor, plug domain"/>
    <property type="match status" value="1"/>
</dbReference>
<dbReference type="EMBL" id="AP028055">
    <property type="protein sequence ID" value="BEG98203.1"/>
    <property type="molecule type" value="Genomic_DNA"/>
</dbReference>
<evidence type="ECO:0000259" key="1">
    <source>
        <dbReference type="Pfam" id="PF07715"/>
    </source>
</evidence>